<dbReference type="OrthoDB" id="9847527at2"/>
<dbReference type="EMBL" id="QZEI01000004">
    <property type="protein sequence ID" value="RLV61281.1"/>
    <property type="molecule type" value="Genomic_DNA"/>
</dbReference>
<accession>A0A3L8Q0X1</accession>
<evidence type="ECO:0000313" key="2">
    <source>
        <dbReference type="Proteomes" id="UP000281474"/>
    </source>
</evidence>
<dbReference type="Proteomes" id="UP000281474">
    <property type="component" value="Unassembled WGS sequence"/>
</dbReference>
<dbReference type="RefSeq" id="WP_121837318.1">
    <property type="nucleotide sequence ID" value="NZ_ML014755.1"/>
</dbReference>
<comment type="caution">
    <text evidence="1">The sequence shown here is derived from an EMBL/GenBank/DDBJ whole genome shotgun (WGS) entry which is preliminary data.</text>
</comment>
<proteinExistence type="predicted"/>
<gene>
    <name evidence="1" type="ORF">D5018_02040</name>
</gene>
<sequence length="101" mass="11454">MVTSVRSGIAPCERAVELEPRKRREANSGFFVEGKDYFIENLLDEDKEQGSNKQSQQEFGGFHESLEQGEPSFCQALKQGFSIKRLSDGFIAKALKRLIRI</sequence>
<organism evidence="1 2">
    <name type="scientific">Parashewanella curva</name>
    <dbReference type="NCBI Taxonomy" id="2338552"/>
    <lineage>
        <taxon>Bacteria</taxon>
        <taxon>Pseudomonadati</taxon>
        <taxon>Pseudomonadota</taxon>
        <taxon>Gammaproteobacteria</taxon>
        <taxon>Alteromonadales</taxon>
        <taxon>Shewanellaceae</taxon>
        <taxon>Parashewanella</taxon>
    </lineage>
</organism>
<dbReference type="AlphaFoldDB" id="A0A3L8Q0X1"/>
<reference evidence="1 2" key="1">
    <citation type="submission" date="2018-09" db="EMBL/GenBank/DDBJ databases">
        <title>Phylogeny of the Shewanellaceae, and recommendation for two new genera, Pseudoshewanella and Parashewanella.</title>
        <authorList>
            <person name="Wang G."/>
        </authorList>
    </citation>
    <scope>NUCLEOTIDE SEQUENCE [LARGE SCALE GENOMIC DNA]</scope>
    <source>
        <strain evidence="1 2">C51</strain>
    </source>
</reference>
<name>A0A3L8Q0X1_9GAMM</name>
<keyword evidence="2" id="KW-1185">Reference proteome</keyword>
<evidence type="ECO:0000313" key="1">
    <source>
        <dbReference type="EMBL" id="RLV61281.1"/>
    </source>
</evidence>
<protein>
    <submittedName>
        <fullName evidence="1">Uncharacterized protein</fullName>
    </submittedName>
</protein>